<protein>
    <submittedName>
        <fullName evidence="2">Alpha/beta fold hydrolase</fullName>
    </submittedName>
</protein>
<proteinExistence type="predicted"/>
<dbReference type="SUPFAM" id="SSF53474">
    <property type="entry name" value="alpha/beta-Hydrolases"/>
    <property type="match status" value="1"/>
</dbReference>
<evidence type="ECO:0000313" key="3">
    <source>
        <dbReference type="Proteomes" id="UP001254165"/>
    </source>
</evidence>
<dbReference type="RefSeq" id="WP_315624839.1">
    <property type="nucleotide sequence ID" value="NZ_JAUHMF010000001.1"/>
</dbReference>
<reference evidence="2 3" key="1">
    <citation type="submission" date="2023-07" db="EMBL/GenBank/DDBJ databases">
        <title>Novel species of Thermanaerothrix with wide hydrolytic capabilities.</title>
        <authorList>
            <person name="Zayulina K.S."/>
            <person name="Podosokorskaya O.A."/>
            <person name="Elcheninov A.G."/>
        </authorList>
    </citation>
    <scope>NUCLEOTIDE SEQUENCE [LARGE SCALE GENOMIC DNA]</scope>
    <source>
        <strain evidence="2 3">4228-RoL</strain>
    </source>
</reference>
<dbReference type="Gene3D" id="3.40.50.1820">
    <property type="entry name" value="alpha/beta hydrolase"/>
    <property type="match status" value="1"/>
</dbReference>
<dbReference type="InterPro" id="IPR029058">
    <property type="entry name" value="AB_hydrolase_fold"/>
</dbReference>
<dbReference type="Proteomes" id="UP001254165">
    <property type="component" value="Unassembled WGS sequence"/>
</dbReference>
<dbReference type="PANTHER" id="PTHR40111:SF1">
    <property type="entry name" value="CEPHALOSPORIN-C DEACETYLASE"/>
    <property type="match status" value="1"/>
</dbReference>
<gene>
    <name evidence="2" type="ORF">QYE77_07925</name>
</gene>
<evidence type="ECO:0000313" key="2">
    <source>
        <dbReference type="EMBL" id="MDT8898194.1"/>
    </source>
</evidence>
<accession>A0ABU3NMX6</accession>
<organism evidence="2 3">
    <name type="scientific">Thermanaerothrix solaris</name>
    <dbReference type="NCBI Taxonomy" id="3058434"/>
    <lineage>
        <taxon>Bacteria</taxon>
        <taxon>Bacillati</taxon>
        <taxon>Chloroflexota</taxon>
        <taxon>Anaerolineae</taxon>
        <taxon>Anaerolineales</taxon>
        <taxon>Anaerolineaceae</taxon>
        <taxon>Thermanaerothrix</taxon>
    </lineage>
</organism>
<name>A0ABU3NMX6_9CHLR</name>
<dbReference type="EMBL" id="JAUHMF010000001">
    <property type="protein sequence ID" value="MDT8898194.1"/>
    <property type="molecule type" value="Genomic_DNA"/>
</dbReference>
<sequence length="324" mass="36056">MPLTFDLPLEQLKTYQGINPRPADFDAFWEKSLAELSSIDPQVELVPAEFQAPFAQCFHLYFTGAGGARVHAKLLRPTQGNSPHPALLMFHGYTGDSGDWFDKLGYVAAGFTVAALDCRGQAGLSEDTGGVTGNTLYGHIIRGLADALKGSPEKLLFRNIFLDTVELARIVMDMPDVDPNRVGATGWSQGGALTVACAALEPRIKRIAPVYPFLSDYKRVWEVDLARDAYKEIQDFFRHSDPTHRLEEAVFEKLGYIDIQFLAPRIRADVLWGIGLMDTICPPSTQFAVYNKIVAPKRMVIYPDFAHEPLPGLYDQIFQFMLGL</sequence>
<dbReference type="GO" id="GO:0016787">
    <property type="term" value="F:hydrolase activity"/>
    <property type="evidence" value="ECO:0007669"/>
    <property type="project" value="UniProtKB-KW"/>
</dbReference>
<dbReference type="InterPro" id="IPR039069">
    <property type="entry name" value="CE7"/>
</dbReference>
<dbReference type="Pfam" id="PF05448">
    <property type="entry name" value="AXE1"/>
    <property type="match status" value="1"/>
</dbReference>
<keyword evidence="2" id="KW-0378">Hydrolase</keyword>
<feature type="domain" description="Acetyl xylan esterase" evidence="1">
    <location>
        <begin position="4"/>
        <end position="321"/>
    </location>
</feature>
<dbReference type="PANTHER" id="PTHR40111">
    <property type="entry name" value="CEPHALOSPORIN-C DEACETYLASE"/>
    <property type="match status" value="1"/>
</dbReference>
<evidence type="ECO:0000259" key="1">
    <source>
        <dbReference type="Pfam" id="PF05448"/>
    </source>
</evidence>
<comment type="caution">
    <text evidence="2">The sequence shown here is derived from an EMBL/GenBank/DDBJ whole genome shotgun (WGS) entry which is preliminary data.</text>
</comment>
<keyword evidence="3" id="KW-1185">Reference proteome</keyword>
<dbReference type="InterPro" id="IPR008391">
    <property type="entry name" value="AXE1_dom"/>
</dbReference>